<keyword evidence="3" id="KW-0547">Nucleotide-binding</keyword>
<dbReference type="PROSITE" id="PS00211">
    <property type="entry name" value="ABC_TRANSPORTER_1"/>
    <property type="match status" value="1"/>
</dbReference>
<dbReference type="Gene3D" id="3.40.50.300">
    <property type="entry name" value="P-loop containing nucleotide triphosphate hydrolases"/>
    <property type="match status" value="1"/>
</dbReference>
<feature type="domain" description="ABC transporter" evidence="5">
    <location>
        <begin position="4"/>
        <end position="222"/>
    </location>
</feature>
<dbReference type="InterPro" id="IPR027417">
    <property type="entry name" value="P-loop_NTPase"/>
</dbReference>
<dbReference type="GO" id="GO:0005524">
    <property type="term" value="F:ATP binding"/>
    <property type="evidence" value="ECO:0007669"/>
    <property type="project" value="UniProtKB-KW"/>
</dbReference>
<protein>
    <submittedName>
        <fullName evidence="6">Bacteriocin ABC transporter ATP-binding protein</fullName>
    </submittedName>
</protein>
<keyword evidence="7" id="KW-1185">Reference proteome</keyword>
<dbReference type="CDD" id="cd03255">
    <property type="entry name" value="ABC_MJ0796_LolCDE_FtsE"/>
    <property type="match status" value="1"/>
</dbReference>
<evidence type="ECO:0000256" key="1">
    <source>
        <dbReference type="ARBA" id="ARBA00005417"/>
    </source>
</evidence>
<sequence length="222" mass="24449">MEEIIVKQLTKSYGQRTILDGLNFQVNQGEFVAIVGPSGSGKSTLLNILGLLEEPTSGEIVLAGKQLPKINSKQATLMRRNQINYLFQSFALISSETVFQNLWLAMNFVKQSSADKKQAIHQILARLDLGHLEKAEVGTLSGGEQQRVSLARAILKPGELVLADEPTGALDPVNAKIAFEEIGRLRDEYHKTIVLVTHNMTEANQTDRIINLSDLNEIATTI</sequence>
<evidence type="ECO:0000256" key="3">
    <source>
        <dbReference type="ARBA" id="ARBA00022741"/>
    </source>
</evidence>
<dbReference type="Proteomes" id="UP001055149">
    <property type="component" value="Unassembled WGS sequence"/>
</dbReference>
<evidence type="ECO:0000313" key="7">
    <source>
        <dbReference type="Proteomes" id="UP001055149"/>
    </source>
</evidence>
<dbReference type="InterPro" id="IPR003439">
    <property type="entry name" value="ABC_transporter-like_ATP-bd"/>
</dbReference>
<dbReference type="Pfam" id="PF00005">
    <property type="entry name" value="ABC_tran"/>
    <property type="match status" value="1"/>
</dbReference>
<dbReference type="InterPro" id="IPR003593">
    <property type="entry name" value="AAA+_ATPase"/>
</dbReference>
<dbReference type="InterPro" id="IPR017871">
    <property type="entry name" value="ABC_transporter-like_CS"/>
</dbReference>
<accession>A0ABQ5JP35</accession>
<keyword evidence="2" id="KW-0813">Transport</keyword>
<evidence type="ECO:0000313" key="6">
    <source>
        <dbReference type="EMBL" id="GKS82151.1"/>
    </source>
</evidence>
<evidence type="ECO:0000256" key="4">
    <source>
        <dbReference type="ARBA" id="ARBA00022840"/>
    </source>
</evidence>
<organism evidence="6 7">
    <name type="scientific">Ligilactobacillus pabuli</name>
    <dbReference type="NCBI Taxonomy" id="2886039"/>
    <lineage>
        <taxon>Bacteria</taxon>
        <taxon>Bacillati</taxon>
        <taxon>Bacillota</taxon>
        <taxon>Bacilli</taxon>
        <taxon>Lactobacillales</taxon>
        <taxon>Lactobacillaceae</taxon>
        <taxon>Ligilactobacillus</taxon>
    </lineage>
</organism>
<dbReference type="PANTHER" id="PTHR42798:SF4">
    <property type="entry name" value="ABC TRANSPORTER DOMAIN-CONTAINING PROTEIN"/>
    <property type="match status" value="1"/>
</dbReference>
<dbReference type="PROSITE" id="PS50893">
    <property type="entry name" value="ABC_TRANSPORTER_2"/>
    <property type="match status" value="1"/>
</dbReference>
<gene>
    <name evidence="6" type="primary">ABC-NBD</name>
    <name evidence="6" type="ORF">LPAF129_18370</name>
</gene>
<proteinExistence type="inferred from homology"/>
<name>A0ABQ5JP35_9LACO</name>
<dbReference type="PANTHER" id="PTHR42798">
    <property type="entry name" value="LIPOPROTEIN-RELEASING SYSTEM ATP-BINDING PROTEIN LOLD"/>
    <property type="match status" value="1"/>
</dbReference>
<dbReference type="EMBL" id="BQXH01000020">
    <property type="protein sequence ID" value="GKS82151.1"/>
    <property type="molecule type" value="Genomic_DNA"/>
</dbReference>
<dbReference type="SMART" id="SM00382">
    <property type="entry name" value="AAA"/>
    <property type="match status" value="1"/>
</dbReference>
<dbReference type="InterPro" id="IPR017911">
    <property type="entry name" value="MacB-like_ATP-bd"/>
</dbReference>
<evidence type="ECO:0000259" key="5">
    <source>
        <dbReference type="PROSITE" id="PS50893"/>
    </source>
</evidence>
<comment type="similarity">
    <text evidence="1">Belongs to the ABC transporter superfamily.</text>
</comment>
<keyword evidence="4 6" id="KW-0067">ATP-binding</keyword>
<evidence type="ECO:0000256" key="2">
    <source>
        <dbReference type="ARBA" id="ARBA00022448"/>
    </source>
</evidence>
<reference evidence="6" key="1">
    <citation type="journal article" date="2022" name="Int. J. Syst. Evol. Microbiol.">
        <title>A novel species of lactic acid bacteria, Ligilactobacillus pabuli sp. nov., isolated from alfalfa silage.</title>
        <authorList>
            <person name="Tohno M."/>
            <person name="Tanizawa Y."/>
            <person name="Sawada H."/>
            <person name="Sakamoto M."/>
            <person name="Ohkuma M."/>
            <person name="Kobayashi H."/>
        </authorList>
    </citation>
    <scope>NUCLEOTIDE SEQUENCE</scope>
    <source>
        <strain evidence="6">AF129</strain>
    </source>
</reference>
<comment type="caution">
    <text evidence="6">The sequence shown here is derived from an EMBL/GenBank/DDBJ whole genome shotgun (WGS) entry which is preliminary data.</text>
</comment>
<dbReference type="SUPFAM" id="SSF52540">
    <property type="entry name" value="P-loop containing nucleoside triphosphate hydrolases"/>
    <property type="match status" value="1"/>
</dbReference>
<dbReference type="RefSeq" id="WP_244056463.1">
    <property type="nucleotide sequence ID" value="NZ_BQXH01000020.1"/>
</dbReference>